<feature type="compositionally biased region" description="Pro residues" evidence="1">
    <location>
        <begin position="1"/>
        <end position="20"/>
    </location>
</feature>
<evidence type="ECO:0000256" key="1">
    <source>
        <dbReference type="SAM" id="MobiDB-lite"/>
    </source>
</evidence>
<evidence type="ECO:0000313" key="3">
    <source>
        <dbReference type="Proteomes" id="UP000026960"/>
    </source>
</evidence>
<reference evidence="2" key="1">
    <citation type="journal article" date="2009" name="Rice">
        <title>De Novo Next Generation Sequencing of Plant Genomes.</title>
        <authorList>
            <person name="Rounsley S."/>
            <person name="Marri P.R."/>
            <person name="Yu Y."/>
            <person name="He R."/>
            <person name="Sisneros N."/>
            <person name="Goicoechea J.L."/>
            <person name="Lee S.J."/>
            <person name="Angelova A."/>
            <person name="Kudrna D."/>
            <person name="Luo M."/>
            <person name="Affourtit J."/>
            <person name="Desany B."/>
            <person name="Knight J."/>
            <person name="Niazi F."/>
            <person name="Egholm M."/>
            <person name="Wing R.A."/>
        </authorList>
    </citation>
    <scope>NUCLEOTIDE SEQUENCE [LARGE SCALE GENOMIC DNA]</scope>
    <source>
        <strain evidence="2">cv. IRGC 105608</strain>
    </source>
</reference>
<dbReference type="HOGENOM" id="CLU_1231522_0_0_1"/>
<dbReference type="PaxDb" id="65489-OBART11G13350.1"/>
<protein>
    <submittedName>
        <fullName evidence="2">Uncharacterized protein</fullName>
    </submittedName>
</protein>
<evidence type="ECO:0000313" key="2">
    <source>
        <dbReference type="EnsemblPlants" id="OBART11G13350.1"/>
    </source>
</evidence>
<proteinExistence type="predicted"/>
<feature type="compositionally biased region" description="Low complexity" evidence="1">
    <location>
        <begin position="25"/>
        <end position="40"/>
    </location>
</feature>
<reference evidence="2" key="2">
    <citation type="submission" date="2015-03" db="UniProtKB">
        <authorList>
            <consortium name="EnsemblPlants"/>
        </authorList>
    </citation>
    <scope>IDENTIFICATION</scope>
</reference>
<dbReference type="Gramene" id="OBART11G13350.1">
    <property type="protein sequence ID" value="OBART11G13350.1"/>
    <property type="gene ID" value="OBART11G13350"/>
</dbReference>
<name>A0A0D3HLT0_9ORYZ</name>
<feature type="region of interest" description="Disordered" evidence="1">
    <location>
        <begin position="1"/>
        <end position="81"/>
    </location>
</feature>
<dbReference type="Proteomes" id="UP000026960">
    <property type="component" value="Chromosome 11"/>
</dbReference>
<dbReference type="EnsemblPlants" id="OBART11G13350.1">
    <property type="protein sequence ID" value="OBART11G13350.1"/>
    <property type="gene ID" value="OBART11G13350"/>
</dbReference>
<accession>A0A0D3HLT0</accession>
<sequence>MAPTPPPPPPPRSASTPPPCRARLRAATSASVTAAATQRRAGGGGRSPGREGVGEIQRPRHYLAASAATPRRAGREGKGGEVLRAGLHLTCAAASTSRGGREGRASSSRQPPPRLAFSTEPPPRRVGRPSPPLSRPGGGEKGEGPPGWRGPPRHPSFSVGRRRNSVIVGHNVRGGAREIREGERGMAGAVWWMDKDVDSIGGVDKDVLWVVKRDRLGFFQRCRFY</sequence>
<feature type="region of interest" description="Disordered" evidence="1">
    <location>
        <begin position="94"/>
        <end position="164"/>
    </location>
</feature>
<organism evidence="2">
    <name type="scientific">Oryza barthii</name>
    <dbReference type="NCBI Taxonomy" id="65489"/>
    <lineage>
        <taxon>Eukaryota</taxon>
        <taxon>Viridiplantae</taxon>
        <taxon>Streptophyta</taxon>
        <taxon>Embryophyta</taxon>
        <taxon>Tracheophyta</taxon>
        <taxon>Spermatophyta</taxon>
        <taxon>Magnoliopsida</taxon>
        <taxon>Liliopsida</taxon>
        <taxon>Poales</taxon>
        <taxon>Poaceae</taxon>
        <taxon>BOP clade</taxon>
        <taxon>Oryzoideae</taxon>
        <taxon>Oryzeae</taxon>
        <taxon>Oryzinae</taxon>
        <taxon>Oryza</taxon>
    </lineage>
</organism>
<keyword evidence="3" id="KW-1185">Reference proteome</keyword>
<dbReference type="AlphaFoldDB" id="A0A0D3HLT0"/>